<keyword evidence="3" id="KW-0540">Nuclease</keyword>
<evidence type="ECO:0000256" key="6">
    <source>
        <dbReference type="SAM" id="Coils"/>
    </source>
</evidence>
<evidence type="ECO:0000259" key="7">
    <source>
        <dbReference type="Pfam" id="PF01368"/>
    </source>
</evidence>
<dbReference type="AlphaFoldDB" id="A0A0B5AXP5"/>
<dbReference type="Gene3D" id="3.90.1640.30">
    <property type="match status" value="1"/>
</dbReference>
<evidence type="ECO:0000259" key="8">
    <source>
        <dbReference type="Pfam" id="PF02272"/>
    </source>
</evidence>
<evidence type="ECO:0000256" key="5">
    <source>
        <dbReference type="ARBA" id="ARBA00022839"/>
    </source>
</evidence>
<dbReference type="KEGG" id="jeo:JMA_41650"/>
<evidence type="ECO:0000256" key="4">
    <source>
        <dbReference type="ARBA" id="ARBA00022801"/>
    </source>
</evidence>
<protein>
    <recommendedName>
        <fullName evidence="2">Single-stranded-DNA-specific exonuclease RecJ</fullName>
    </recommendedName>
</protein>
<keyword evidence="5" id="KW-0269">Exonuclease</keyword>
<dbReference type="SUPFAM" id="SSF64182">
    <property type="entry name" value="DHH phosphoesterases"/>
    <property type="match status" value="1"/>
</dbReference>
<dbReference type="HOGENOM" id="CLU_009736_5_2_9"/>
<evidence type="ECO:0000256" key="2">
    <source>
        <dbReference type="ARBA" id="ARBA00019841"/>
    </source>
</evidence>
<dbReference type="InterPro" id="IPR038763">
    <property type="entry name" value="DHH_sf"/>
</dbReference>
<evidence type="ECO:0000313" key="10">
    <source>
        <dbReference type="EMBL" id="AJD93482.1"/>
    </source>
</evidence>
<comment type="similarity">
    <text evidence="1">Belongs to the RecJ family.</text>
</comment>
<gene>
    <name evidence="10" type="ORF">JMA_41650</name>
</gene>
<feature type="coiled-coil region" evidence="6">
    <location>
        <begin position="313"/>
        <end position="340"/>
    </location>
</feature>
<keyword evidence="11" id="KW-1185">Reference proteome</keyword>
<geneLocation type="plasmid" evidence="11"/>
<feature type="domain" description="DHHA1" evidence="8">
    <location>
        <begin position="356"/>
        <end position="448"/>
    </location>
</feature>
<sequence length="573" mass="64016">MKNVLWTRPTESTTRSLELMKLQEARELRHFSKSVIEVLYNRGLKTVEAIEDFFDNDPSKVHSPLLMTDMQKAVDIIKDAIEKKLKLVIYGDYDCDGASATAIGMLGLRKAGANVEYFINNRFEHGYGLNVKGMDDLLKEYPDVDLILTVDNGIVAYEGIDYAVSKGVRVVVTDHHDPHPTGKMPNAEAIVNPKRPGDAYPFKGICGATVIYKFMQALYYEMDLDMDEVEDLVDIVGMATIGDVMPLLDENRIFVKQALKRVKMGTRPAFAKLVEKTNVTTIDEETFGFKFVPMVNAPSRLLGDIDLAVDLFLTEDEAEMEGLVDELIRLNEERKEITARQEEIAMAMIEKMGEQSVYVLYNPEFHEGIVGLIAGRIKEKFYRPAIVLTEHHGIAKGSGRSIEGFHINDALHANADALIGFGGHAGACGMSLDIKKVDELRERIIATAESILSEDDLTPKIVIDAMVNASDLTIDYIDELDTLRPFGQAFPKPVLKLQDFKGKNVLYMGKEKNHLKVSGYGKVSLVMFSYAEDFKKQGEPNTVEAIGYPALNVYRGDVSVQFMVQENHIRPAS</sequence>
<evidence type="ECO:0000256" key="1">
    <source>
        <dbReference type="ARBA" id="ARBA00005915"/>
    </source>
</evidence>
<dbReference type="GO" id="GO:0006310">
    <property type="term" value="P:DNA recombination"/>
    <property type="evidence" value="ECO:0007669"/>
    <property type="project" value="InterPro"/>
</dbReference>
<dbReference type="Pfam" id="PF01368">
    <property type="entry name" value="DHH"/>
    <property type="match status" value="1"/>
</dbReference>
<dbReference type="Pfam" id="PF17768">
    <property type="entry name" value="RecJ_OB"/>
    <property type="match status" value="1"/>
</dbReference>
<dbReference type="GO" id="GO:0003676">
    <property type="term" value="F:nucleic acid binding"/>
    <property type="evidence" value="ECO:0007669"/>
    <property type="project" value="InterPro"/>
</dbReference>
<feature type="domain" description="DDH" evidence="7">
    <location>
        <begin position="86"/>
        <end position="233"/>
    </location>
</feature>
<dbReference type="InterPro" id="IPR041122">
    <property type="entry name" value="RecJ_OB"/>
</dbReference>
<keyword evidence="10" id="KW-0614">Plasmid</keyword>
<dbReference type="EMBL" id="CP009417">
    <property type="protein sequence ID" value="AJD93482.1"/>
    <property type="molecule type" value="Genomic_DNA"/>
</dbReference>
<dbReference type="PANTHER" id="PTHR30255">
    <property type="entry name" value="SINGLE-STRANDED-DNA-SPECIFIC EXONUCLEASE RECJ"/>
    <property type="match status" value="1"/>
</dbReference>
<dbReference type="Pfam" id="PF02272">
    <property type="entry name" value="DHHA1"/>
    <property type="match status" value="1"/>
</dbReference>
<proteinExistence type="inferred from homology"/>
<evidence type="ECO:0000256" key="3">
    <source>
        <dbReference type="ARBA" id="ARBA00022722"/>
    </source>
</evidence>
<reference evidence="10 11" key="1">
    <citation type="submission" date="2014-08" db="EMBL/GenBank/DDBJ databases">
        <title>Complete genome of a marine bacteria Jeotgalibacillus malaysiensis.</title>
        <authorList>
            <person name="Yaakop A.S."/>
            <person name="Chan K.-G."/>
            <person name="Goh K.M."/>
        </authorList>
    </citation>
    <scope>NUCLEOTIDE SEQUENCE [LARGE SCALE GENOMIC DNA]</scope>
    <source>
        <strain evidence="10 11">D5</strain>
        <plasmid evidence="11">Plasmid</plasmid>
    </source>
</reference>
<keyword evidence="6" id="KW-0175">Coiled coil</keyword>
<dbReference type="OrthoDB" id="9809852at2"/>
<dbReference type="InterPro" id="IPR003156">
    <property type="entry name" value="DHHA1_dom"/>
</dbReference>
<dbReference type="GO" id="GO:0006281">
    <property type="term" value="P:DNA repair"/>
    <property type="evidence" value="ECO:0007669"/>
    <property type="project" value="InterPro"/>
</dbReference>
<evidence type="ECO:0000259" key="9">
    <source>
        <dbReference type="Pfam" id="PF17768"/>
    </source>
</evidence>
<dbReference type="InterPro" id="IPR051673">
    <property type="entry name" value="SSDNA_exonuclease_RecJ"/>
</dbReference>
<dbReference type="Proteomes" id="UP000031449">
    <property type="component" value="Plasmid unnamed"/>
</dbReference>
<dbReference type="BioCyc" id="JESP1508404:G14D9-13449-MONOMER"/>
<dbReference type="NCBIfam" id="TIGR00644">
    <property type="entry name" value="recJ"/>
    <property type="match status" value="1"/>
</dbReference>
<dbReference type="PANTHER" id="PTHR30255:SF2">
    <property type="entry name" value="SINGLE-STRANDED-DNA-SPECIFIC EXONUCLEASE RECJ"/>
    <property type="match status" value="1"/>
</dbReference>
<keyword evidence="4" id="KW-0378">Hydrolase</keyword>
<organism evidence="10 11">
    <name type="scientific">Jeotgalibacillus malaysiensis</name>
    <dbReference type="NCBI Taxonomy" id="1508404"/>
    <lineage>
        <taxon>Bacteria</taxon>
        <taxon>Bacillati</taxon>
        <taxon>Bacillota</taxon>
        <taxon>Bacilli</taxon>
        <taxon>Bacillales</taxon>
        <taxon>Caryophanaceae</taxon>
        <taxon>Jeotgalibacillus</taxon>
    </lineage>
</organism>
<name>A0A0B5AXP5_9BACL</name>
<accession>A0A0B5AXP5</accession>
<feature type="domain" description="RecJ OB" evidence="9">
    <location>
        <begin position="463"/>
        <end position="565"/>
    </location>
</feature>
<dbReference type="InterPro" id="IPR004610">
    <property type="entry name" value="RecJ"/>
</dbReference>
<evidence type="ECO:0000313" key="11">
    <source>
        <dbReference type="Proteomes" id="UP000031449"/>
    </source>
</evidence>
<dbReference type="InterPro" id="IPR001667">
    <property type="entry name" value="DDH_dom"/>
</dbReference>
<dbReference type="Gene3D" id="3.10.310.30">
    <property type="match status" value="1"/>
</dbReference>
<dbReference type="GO" id="GO:0008409">
    <property type="term" value="F:5'-3' exonuclease activity"/>
    <property type="evidence" value="ECO:0007669"/>
    <property type="project" value="InterPro"/>
</dbReference>